<dbReference type="Gene3D" id="3.30.700.10">
    <property type="entry name" value="Glycoprotein, Type 4 Pilin"/>
    <property type="match status" value="1"/>
</dbReference>
<sequence length="336" mass="37422">MVYLLLFSCHQSIFSLFRGRRDMKKQGFTLVELLVVIAIIGVLIGLLLPAVQQAREAARRMSCTNNMKQMGLALHNYHDTYGALPRCYLNTVTPYTSPNVAILPFLEQGNLEELYDHNAWFHDAPNDALKDKMPQGYVCPSTPNGGEPIAASGYQTSDYAYVAATWDIHASNAYAAYYAKTKGTFGNLKWTPLSFITDGLTNTLFMYESAGRSHWIINGTQQAQNWHDTVHWGYPEHSGSFIRYGSVQWTGMMNGNYLCAFTYLQGADKSNLYTGIVATGNLSTANHYAYPYGFHPGGLNGLLGDGSVRFLPNHIDIDNVARHLNDPQDGLVMESY</sequence>
<dbReference type="NCBIfam" id="TIGR02532">
    <property type="entry name" value="IV_pilin_GFxxxE"/>
    <property type="match status" value="1"/>
</dbReference>
<accession>A0A2S8GI87</accession>
<organism evidence="3 4">
    <name type="scientific">Blastopirellula marina</name>
    <dbReference type="NCBI Taxonomy" id="124"/>
    <lineage>
        <taxon>Bacteria</taxon>
        <taxon>Pseudomonadati</taxon>
        <taxon>Planctomycetota</taxon>
        <taxon>Planctomycetia</taxon>
        <taxon>Pirellulales</taxon>
        <taxon>Pirellulaceae</taxon>
        <taxon>Blastopirellula</taxon>
    </lineage>
</organism>
<evidence type="ECO:0000313" key="3">
    <source>
        <dbReference type="EMBL" id="PQO44147.1"/>
    </source>
</evidence>
<dbReference type="PANTHER" id="PTHR30093:SF2">
    <property type="entry name" value="TYPE II SECRETION SYSTEM PROTEIN H"/>
    <property type="match status" value="1"/>
</dbReference>
<dbReference type="NCBIfam" id="TIGR04294">
    <property type="entry name" value="pre_pil_HX9DG"/>
    <property type="match status" value="1"/>
</dbReference>
<gene>
    <name evidence="3" type="ORF">C5Y93_21665</name>
</gene>
<dbReference type="PROSITE" id="PS00409">
    <property type="entry name" value="PROKAR_NTER_METHYL"/>
    <property type="match status" value="1"/>
</dbReference>
<dbReference type="Proteomes" id="UP000237819">
    <property type="component" value="Unassembled WGS sequence"/>
</dbReference>
<keyword evidence="1" id="KW-0812">Transmembrane</keyword>
<dbReference type="InterPro" id="IPR011453">
    <property type="entry name" value="DUF1559"/>
</dbReference>
<evidence type="ECO:0000256" key="1">
    <source>
        <dbReference type="SAM" id="Phobius"/>
    </source>
</evidence>
<dbReference type="EMBL" id="PUHZ01000021">
    <property type="protein sequence ID" value="PQO44147.1"/>
    <property type="molecule type" value="Genomic_DNA"/>
</dbReference>
<keyword evidence="1" id="KW-0472">Membrane</keyword>
<feature type="domain" description="DUF1559" evidence="2">
    <location>
        <begin position="52"/>
        <end position="317"/>
    </location>
</feature>
<feature type="transmembrane region" description="Helical" evidence="1">
    <location>
        <begin position="28"/>
        <end position="51"/>
    </location>
</feature>
<dbReference type="Pfam" id="PF07963">
    <property type="entry name" value="N_methyl"/>
    <property type="match status" value="1"/>
</dbReference>
<dbReference type="InterPro" id="IPR012902">
    <property type="entry name" value="N_methyl_site"/>
</dbReference>
<dbReference type="AlphaFoldDB" id="A0A2S8GI87"/>
<evidence type="ECO:0000259" key="2">
    <source>
        <dbReference type="Pfam" id="PF07596"/>
    </source>
</evidence>
<keyword evidence="1" id="KW-1133">Transmembrane helix</keyword>
<name>A0A2S8GI87_9BACT</name>
<comment type="caution">
    <text evidence="3">The sequence shown here is derived from an EMBL/GenBank/DDBJ whole genome shotgun (WGS) entry which is preliminary data.</text>
</comment>
<reference evidence="3 4" key="1">
    <citation type="submission" date="2018-02" db="EMBL/GenBank/DDBJ databases">
        <title>Comparative genomes isolates from brazilian mangrove.</title>
        <authorList>
            <person name="Araujo J.E."/>
            <person name="Taketani R.G."/>
            <person name="Silva M.C.P."/>
            <person name="Loureco M.V."/>
            <person name="Andreote F.D."/>
        </authorList>
    </citation>
    <scope>NUCLEOTIDE SEQUENCE [LARGE SCALE GENOMIC DNA]</scope>
    <source>
        <strain evidence="3 4">Nap-Phe MGV</strain>
    </source>
</reference>
<proteinExistence type="predicted"/>
<protein>
    <submittedName>
        <fullName evidence="3">Prepilin-type cleavage/methylation domain-containing protein</fullName>
    </submittedName>
</protein>
<dbReference type="InterPro" id="IPR045584">
    <property type="entry name" value="Pilin-like"/>
</dbReference>
<dbReference type="SUPFAM" id="SSF54523">
    <property type="entry name" value="Pili subunits"/>
    <property type="match status" value="1"/>
</dbReference>
<dbReference type="Pfam" id="PF07596">
    <property type="entry name" value="SBP_bac_10"/>
    <property type="match status" value="1"/>
</dbReference>
<evidence type="ECO:0000313" key="4">
    <source>
        <dbReference type="Proteomes" id="UP000237819"/>
    </source>
</evidence>
<dbReference type="PANTHER" id="PTHR30093">
    <property type="entry name" value="GENERAL SECRETION PATHWAY PROTEIN G"/>
    <property type="match status" value="1"/>
</dbReference>
<dbReference type="InterPro" id="IPR027558">
    <property type="entry name" value="Pre_pil_HX9DG_C"/>
</dbReference>